<proteinExistence type="predicted"/>
<dbReference type="AlphaFoldDB" id="A0AA39LU60"/>
<gene>
    <name evidence="1" type="ORF">QR680_004737</name>
</gene>
<name>A0AA39LU60_9BILA</name>
<dbReference type="EMBL" id="JAUCMV010000003">
    <property type="protein sequence ID" value="KAK0409757.1"/>
    <property type="molecule type" value="Genomic_DNA"/>
</dbReference>
<evidence type="ECO:0000313" key="1">
    <source>
        <dbReference type="EMBL" id="KAK0409757.1"/>
    </source>
</evidence>
<accession>A0AA39LU60</accession>
<organism evidence="1 2">
    <name type="scientific">Steinernema hermaphroditum</name>
    <dbReference type="NCBI Taxonomy" id="289476"/>
    <lineage>
        <taxon>Eukaryota</taxon>
        <taxon>Metazoa</taxon>
        <taxon>Ecdysozoa</taxon>
        <taxon>Nematoda</taxon>
        <taxon>Chromadorea</taxon>
        <taxon>Rhabditida</taxon>
        <taxon>Tylenchina</taxon>
        <taxon>Panagrolaimomorpha</taxon>
        <taxon>Strongyloidoidea</taxon>
        <taxon>Steinernematidae</taxon>
        <taxon>Steinernema</taxon>
    </lineage>
</organism>
<keyword evidence="2" id="KW-1185">Reference proteome</keyword>
<sequence>MDSVPYCFCFEVLRNLFIDDVDYIESYFGGIWKAAAKNIQRGAIKLYILSTETSLQYYFTLSSNCPQLDQKNNYSIDQLETLRVTNIRIADVTIGNNGNVKHFAEDGSWEADFGKGSRLVKFILRNLQRKNAWIHLCHAGETQEVHRQVLEFFSRIFFDRISIIYNSEVTDRFLRAQLNNHNIRNLLLTGKWKSTVKEDLENYILNNDLQSFSLTRVADFGLDVAAIRRFAQNKKYKKYSIRAPFRISEEDVDKDHFADCFHMNKYPLSANVTEVDASFDRELQRE</sequence>
<dbReference type="Proteomes" id="UP001175271">
    <property type="component" value="Unassembled WGS sequence"/>
</dbReference>
<protein>
    <submittedName>
        <fullName evidence="1">Uncharacterized protein</fullName>
    </submittedName>
</protein>
<comment type="caution">
    <text evidence="1">The sequence shown here is derived from an EMBL/GenBank/DDBJ whole genome shotgun (WGS) entry which is preliminary data.</text>
</comment>
<evidence type="ECO:0000313" key="2">
    <source>
        <dbReference type="Proteomes" id="UP001175271"/>
    </source>
</evidence>
<reference evidence="1" key="1">
    <citation type="submission" date="2023-06" db="EMBL/GenBank/DDBJ databases">
        <title>Genomic analysis of the entomopathogenic nematode Steinernema hermaphroditum.</title>
        <authorList>
            <person name="Schwarz E.M."/>
            <person name="Heppert J.K."/>
            <person name="Baniya A."/>
            <person name="Schwartz H.T."/>
            <person name="Tan C.-H."/>
            <person name="Antoshechkin I."/>
            <person name="Sternberg P.W."/>
            <person name="Goodrich-Blair H."/>
            <person name="Dillman A.R."/>
        </authorList>
    </citation>
    <scope>NUCLEOTIDE SEQUENCE</scope>
    <source>
        <strain evidence="1">PS9179</strain>
        <tissue evidence="1">Whole animal</tissue>
    </source>
</reference>